<sequence>MSIEEIRDEVRKVDLEILRLLARRMDLVGLILEEKKRQGLAINDDRQNELVLKRAMEKALELNLDVAAVKDIFQAIIDMSISRQHELSGEGKLP</sequence>
<dbReference type="RefSeq" id="WP_014404941.1">
    <property type="nucleotide sequence ID" value="NC_017034.1"/>
</dbReference>
<dbReference type="eggNOG" id="arCOG02098">
    <property type="taxonomic scope" value="Archaea"/>
</dbReference>
<keyword evidence="1 3" id="KW-0413">Isomerase</keyword>
<name>H8IA36_METCZ</name>
<dbReference type="InterPro" id="IPR051331">
    <property type="entry name" value="Chorismate_mutase-related"/>
</dbReference>
<dbReference type="AlphaFoldDB" id="H8IA36"/>
<evidence type="ECO:0000256" key="1">
    <source>
        <dbReference type="ARBA" id="ARBA00023235"/>
    </source>
</evidence>
<dbReference type="InterPro" id="IPR002701">
    <property type="entry name" value="CM_II_prokaryot"/>
</dbReference>
<organism evidence="3 4">
    <name type="scientific">Methanocella conradii (strain DSM 24694 / JCM 17849 / CGMCC 1.5162 / HZ254)</name>
    <dbReference type="NCBI Taxonomy" id="1041930"/>
    <lineage>
        <taxon>Archaea</taxon>
        <taxon>Methanobacteriati</taxon>
        <taxon>Methanobacteriota</taxon>
        <taxon>Stenosarchaea group</taxon>
        <taxon>Methanomicrobia</taxon>
        <taxon>Methanocellales</taxon>
        <taxon>Methanocellaceae</taxon>
        <taxon>Methanocella</taxon>
    </lineage>
</organism>
<evidence type="ECO:0000313" key="4">
    <source>
        <dbReference type="Proteomes" id="UP000005233"/>
    </source>
</evidence>
<dbReference type="SMART" id="SM00830">
    <property type="entry name" value="CM_2"/>
    <property type="match status" value="1"/>
</dbReference>
<feature type="domain" description="Chorismate mutase" evidence="2">
    <location>
        <begin position="1"/>
        <end position="88"/>
    </location>
</feature>
<dbReference type="SUPFAM" id="SSF48600">
    <property type="entry name" value="Chorismate mutase II"/>
    <property type="match status" value="1"/>
</dbReference>
<gene>
    <name evidence="3" type="primary">aroQ</name>
    <name evidence="3" type="ordered locus">Mtc_0331</name>
</gene>
<dbReference type="GeneID" id="11970213"/>
<dbReference type="KEGG" id="mez:Mtc_0331"/>
<dbReference type="HOGENOM" id="CLU_131518_4_1_2"/>
<dbReference type="GO" id="GO:0009697">
    <property type="term" value="P:salicylic acid biosynthetic process"/>
    <property type="evidence" value="ECO:0007669"/>
    <property type="project" value="TreeGrafter"/>
</dbReference>
<dbReference type="InterPro" id="IPR036263">
    <property type="entry name" value="Chorismate_II_sf"/>
</dbReference>
<evidence type="ECO:0000313" key="3">
    <source>
        <dbReference type="EMBL" id="AFC99102.1"/>
    </source>
</evidence>
<evidence type="ECO:0000259" key="2">
    <source>
        <dbReference type="PROSITE" id="PS51168"/>
    </source>
</evidence>
<dbReference type="Proteomes" id="UP000005233">
    <property type="component" value="Chromosome"/>
</dbReference>
<dbReference type="GO" id="GO:0046417">
    <property type="term" value="P:chorismate metabolic process"/>
    <property type="evidence" value="ECO:0007669"/>
    <property type="project" value="InterPro"/>
</dbReference>
<dbReference type="EMBL" id="CP003243">
    <property type="protein sequence ID" value="AFC99102.1"/>
    <property type="molecule type" value="Genomic_DNA"/>
</dbReference>
<dbReference type="Pfam" id="PF01817">
    <property type="entry name" value="CM_2"/>
    <property type="match status" value="1"/>
</dbReference>
<dbReference type="PANTHER" id="PTHR38041:SF1">
    <property type="entry name" value="CHORISMATE MUTASE"/>
    <property type="match status" value="1"/>
</dbReference>
<dbReference type="GO" id="GO:0004106">
    <property type="term" value="F:chorismate mutase activity"/>
    <property type="evidence" value="ECO:0007669"/>
    <property type="project" value="UniProtKB-EC"/>
</dbReference>
<reference evidence="3 4" key="1">
    <citation type="journal article" date="2012" name="J. Bacteriol.">
        <title>Complete genome sequence of a thermophilic methanogen, Methanocella conradii HZ254, isolated from Chinese rice field soil.</title>
        <authorList>
            <person name="Lu Z."/>
            <person name="Lu Y."/>
        </authorList>
    </citation>
    <scope>NUCLEOTIDE SEQUENCE [LARGE SCALE GENOMIC DNA]</scope>
    <source>
        <strain evidence="4">DSM 24694 / JCM 17849 / CGMCC 1.5162 / HZ254</strain>
    </source>
</reference>
<dbReference type="EC" id="5.4.99.5" evidence="3"/>
<protein>
    <submittedName>
        <fullName evidence="3">Chorismate mutase</fullName>
        <ecNumber evidence="3">5.4.99.5</ecNumber>
    </submittedName>
</protein>
<dbReference type="PANTHER" id="PTHR38041">
    <property type="entry name" value="CHORISMATE MUTASE"/>
    <property type="match status" value="1"/>
</dbReference>
<accession>H8IA36</accession>
<keyword evidence="4" id="KW-1185">Reference proteome</keyword>
<dbReference type="STRING" id="1041930.Mtc_0331"/>
<dbReference type="InterPro" id="IPR036979">
    <property type="entry name" value="CM_dom_sf"/>
</dbReference>
<proteinExistence type="predicted"/>
<dbReference type="Gene3D" id="1.20.59.10">
    <property type="entry name" value="Chorismate mutase"/>
    <property type="match status" value="1"/>
</dbReference>
<dbReference type="PROSITE" id="PS51168">
    <property type="entry name" value="CHORISMATE_MUT_2"/>
    <property type="match status" value="1"/>
</dbReference>
<dbReference type="OrthoDB" id="107004at2157"/>